<dbReference type="InterPro" id="IPR000524">
    <property type="entry name" value="Tscrpt_reg_HTH_GntR"/>
</dbReference>
<evidence type="ECO:0000256" key="2">
    <source>
        <dbReference type="ARBA" id="ARBA00023125"/>
    </source>
</evidence>
<accession>A0A418SL02</accession>
<dbReference type="InterPro" id="IPR036388">
    <property type="entry name" value="WH-like_DNA-bd_sf"/>
</dbReference>
<evidence type="ECO:0000256" key="1">
    <source>
        <dbReference type="ARBA" id="ARBA00023015"/>
    </source>
</evidence>
<dbReference type="SMART" id="SM00895">
    <property type="entry name" value="FCD"/>
    <property type="match status" value="1"/>
</dbReference>
<proteinExistence type="predicted"/>
<gene>
    <name evidence="4" type="ORF">PSAL_021530</name>
</gene>
<dbReference type="CDD" id="cd07377">
    <property type="entry name" value="WHTH_GntR"/>
    <property type="match status" value="1"/>
</dbReference>
<dbReference type="Proteomes" id="UP000283786">
    <property type="component" value="Chromosome"/>
</dbReference>
<dbReference type="SUPFAM" id="SSF48008">
    <property type="entry name" value="GntR ligand-binding domain-like"/>
    <property type="match status" value="1"/>
</dbReference>
<evidence type="ECO:0000313" key="5">
    <source>
        <dbReference type="Proteomes" id="UP000283786"/>
    </source>
</evidence>
<dbReference type="EMBL" id="CP060436">
    <property type="protein sequence ID" value="QPM90911.1"/>
    <property type="molecule type" value="Genomic_DNA"/>
</dbReference>
<dbReference type="KEGG" id="palw:PSAL_021530"/>
<organism evidence="4 5">
    <name type="scientific">Pseudooceanicola algae</name>
    <dbReference type="NCBI Taxonomy" id="1537215"/>
    <lineage>
        <taxon>Bacteria</taxon>
        <taxon>Pseudomonadati</taxon>
        <taxon>Pseudomonadota</taxon>
        <taxon>Alphaproteobacteria</taxon>
        <taxon>Rhodobacterales</taxon>
        <taxon>Paracoccaceae</taxon>
        <taxon>Pseudooceanicola</taxon>
    </lineage>
</organism>
<reference evidence="4 5" key="1">
    <citation type="submission" date="2020-08" db="EMBL/GenBank/DDBJ databases">
        <title>Genome sequence of Rhodobacteraceae bacterium Lw-13e.</title>
        <authorList>
            <person name="Poehlein A."/>
            <person name="Wolter L."/>
            <person name="Daniel R."/>
            <person name="Brinkhoff T."/>
        </authorList>
    </citation>
    <scope>NUCLEOTIDE SEQUENCE [LARGE SCALE GENOMIC DNA]</scope>
    <source>
        <strain evidence="4 5">Lw-13e</strain>
    </source>
</reference>
<dbReference type="SUPFAM" id="SSF46785">
    <property type="entry name" value="Winged helix' DNA-binding domain"/>
    <property type="match status" value="1"/>
</dbReference>
<dbReference type="GO" id="GO:0003700">
    <property type="term" value="F:DNA-binding transcription factor activity"/>
    <property type="evidence" value="ECO:0007669"/>
    <property type="project" value="InterPro"/>
</dbReference>
<dbReference type="PANTHER" id="PTHR43537:SF24">
    <property type="entry name" value="GLUCONATE OPERON TRANSCRIPTIONAL REPRESSOR"/>
    <property type="match status" value="1"/>
</dbReference>
<dbReference type="Pfam" id="PF07729">
    <property type="entry name" value="FCD"/>
    <property type="match status" value="1"/>
</dbReference>
<dbReference type="AlphaFoldDB" id="A0A418SL02"/>
<keyword evidence="5" id="KW-1185">Reference proteome</keyword>
<dbReference type="PROSITE" id="PS50949">
    <property type="entry name" value="HTH_GNTR"/>
    <property type="match status" value="1"/>
</dbReference>
<dbReference type="PANTHER" id="PTHR43537">
    <property type="entry name" value="TRANSCRIPTIONAL REGULATOR, GNTR FAMILY"/>
    <property type="match status" value="1"/>
</dbReference>
<dbReference type="OrthoDB" id="7618373at2"/>
<dbReference type="PRINTS" id="PR00035">
    <property type="entry name" value="HTHGNTR"/>
</dbReference>
<dbReference type="InterPro" id="IPR036390">
    <property type="entry name" value="WH_DNA-bd_sf"/>
</dbReference>
<protein>
    <submittedName>
        <fullName evidence="4">Uncharacterized protein</fullName>
    </submittedName>
</protein>
<keyword evidence="1" id="KW-0805">Transcription regulation</keyword>
<keyword evidence="2" id="KW-0238">DNA-binding</keyword>
<dbReference type="Gene3D" id="1.20.120.530">
    <property type="entry name" value="GntR ligand-binding domain-like"/>
    <property type="match status" value="1"/>
</dbReference>
<evidence type="ECO:0000256" key="3">
    <source>
        <dbReference type="ARBA" id="ARBA00023163"/>
    </source>
</evidence>
<dbReference type="GO" id="GO:0003677">
    <property type="term" value="F:DNA binding"/>
    <property type="evidence" value="ECO:0007669"/>
    <property type="project" value="UniProtKB-KW"/>
</dbReference>
<keyword evidence="3" id="KW-0804">Transcription</keyword>
<dbReference type="InterPro" id="IPR011711">
    <property type="entry name" value="GntR_C"/>
</dbReference>
<evidence type="ECO:0000313" key="4">
    <source>
        <dbReference type="EMBL" id="QPM90911.1"/>
    </source>
</evidence>
<dbReference type="InterPro" id="IPR008920">
    <property type="entry name" value="TF_FadR/GntR_C"/>
</dbReference>
<dbReference type="Gene3D" id="1.10.10.10">
    <property type="entry name" value="Winged helix-like DNA-binding domain superfamily/Winged helix DNA-binding domain"/>
    <property type="match status" value="1"/>
</dbReference>
<name>A0A418SL02_9RHOB</name>
<dbReference type="SMART" id="SM00345">
    <property type="entry name" value="HTH_GNTR"/>
    <property type="match status" value="1"/>
</dbReference>
<dbReference type="RefSeq" id="WP_119837730.1">
    <property type="nucleotide sequence ID" value="NZ_CP060436.1"/>
</dbReference>
<dbReference type="Pfam" id="PF00392">
    <property type="entry name" value="GntR"/>
    <property type="match status" value="1"/>
</dbReference>
<sequence length="230" mass="25579">MQTIIQAKPLPLAQKVYEDLLEDIAQNRRLSGERMIEAAIARDLDVSRTPVREALNRLENDGLIQSARPAGYVVIRPSIEDIREIFQIRRALEPVAFASVVARAQPGEDLTFLGLRDGIRDAGTPTASAIANRRFRHFWLSRTPNRRLRATLERYHLQVQLVRAATLHSEQGRRAATAGARVLARAFVDRDAEAAQAAMTDFVDAALAFFEQADAEGTLRPTPLRDCGGQ</sequence>